<accession>A0ABR1DY18</accession>
<dbReference type="InterPro" id="IPR000164">
    <property type="entry name" value="Histone_H3/CENP-A"/>
</dbReference>
<name>A0ABR1DY18_NECAM</name>
<dbReference type="EMBL" id="JAVFWL010000005">
    <property type="protein sequence ID" value="KAK6755294.1"/>
    <property type="molecule type" value="Genomic_DNA"/>
</dbReference>
<keyword evidence="5" id="KW-1185">Reference proteome</keyword>
<dbReference type="CDD" id="cd22911">
    <property type="entry name" value="HFD_H3"/>
    <property type="match status" value="1"/>
</dbReference>
<feature type="domain" description="Core Histone H2A/H2B/H3" evidence="3">
    <location>
        <begin position="54"/>
        <end position="146"/>
    </location>
</feature>
<feature type="region of interest" description="Disordered" evidence="2">
    <location>
        <begin position="1"/>
        <end position="20"/>
    </location>
</feature>
<dbReference type="SMART" id="SM00428">
    <property type="entry name" value="H3"/>
    <property type="match status" value="1"/>
</dbReference>
<proteinExistence type="inferred from homology"/>
<dbReference type="InterPro" id="IPR007125">
    <property type="entry name" value="H2A/H2B/H3"/>
</dbReference>
<dbReference type="PANTHER" id="PTHR11426">
    <property type="entry name" value="HISTONE H3"/>
    <property type="match status" value="1"/>
</dbReference>
<evidence type="ECO:0000256" key="1">
    <source>
        <dbReference type="ARBA" id="ARBA00010343"/>
    </source>
</evidence>
<evidence type="ECO:0000256" key="2">
    <source>
        <dbReference type="SAM" id="MobiDB-lite"/>
    </source>
</evidence>
<evidence type="ECO:0000313" key="4">
    <source>
        <dbReference type="EMBL" id="KAK6755294.1"/>
    </source>
</evidence>
<dbReference type="Pfam" id="PF00125">
    <property type="entry name" value="Histone"/>
    <property type="match status" value="1"/>
</dbReference>
<evidence type="ECO:0000259" key="3">
    <source>
        <dbReference type="Pfam" id="PF00125"/>
    </source>
</evidence>
<reference evidence="4 5" key="1">
    <citation type="submission" date="2023-08" db="EMBL/GenBank/DDBJ databases">
        <title>A Necator americanus chromosomal reference genome.</title>
        <authorList>
            <person name="Ilik V."/>
            <person name="Petrzelkova K.J."/>
            <person name="Pardy F."/>
            <person name="Fuh T."/>
            <person name="Niatou-Singa F.S."/>
            <person name="Gouil Q."/>
            <person name="Baker L."/>
            <person name="Ritchie M.E."/>
            <person name="Jex A.R."/>
            <person name="Gazzola D."/>
            <person name="Li H."/>
            <person name="Toshio Fujiwara R."/>
            <person name="Zhan B."/>
            <person name="Aroian R.V."/>
            <person name="Pafco B."/>
            <person name="Schwarz E.M."/>
        </authorList>
    </citation>
    <scope>NUCLEOTIDE SEQUENCE [LARGE SCALE GENOMIC DNA]</scope>
    <source>
        <strain evidence="4 5">Aroian</strain>
        <tissue evidence="4">Whole animal</tissue>
    </source>
</reference>
<organism evidence="4 5">
    <name type="scientific">Necator americanus</name>
    <name type="common">Human hookworm</name>
    <dbReference type="NCBI Taxonomy" id="51031"/>
    <lineage>
        <taxon>Eukaryota</taxon>
        <taxon>Metazoa</taxon>
        <taxon>Ecdysozoa</taxon>
        <taxon>Nematoda</taxon>
        <taxon>Chromadorea</taxon>
        <taxon>Rhabditida</taxon>
        <taxon>Rhabditina</taxon>
        <taxon>Rhabditomorpha</taxon>
        <taxon>Strongyloidea</taxon>
        <taxon>Ancylostomatidae</taxon>
        <taxon>Bunostominae</taxon>
        <taxon>Necator</taxon>
    </lineage>
</organism>
<evidence type="ECO:0000313" key="5">
    <source>
        <dbReference type="Proteomes" id="UP001303046"/>
    </source>
</evidence>
<dbReference type="Proteomes" id="UP001303046">
    <property type="component" value="Unassembled WGS sequence"/>
</dbReference>
<protein>
    <recommendedName>
        <fullName evidence="3">Core Histone H2A/H2B/H3 domain-containing protein</fullName>
    </recommendedName>
</protein>
<gene>
    <name evidence="4" type="primary">Necator_chrV.g18749</name>
    <name evidence="4" type="ORF">RB195_013958</name>
</gene>
<comment type="caution">
    <text evidence="4">The sequence shown here is derived from an EMBL/GenBank/DDBJ whole genome shotgun (WGS) entry which is preliminary data.</text>
</comment>
<comment type="similarity">
    <text evidence="1">Belongs to the histone H3 family.</text>
</comment>
<dbReference type="Gene3D" id="1.10.20.10">
    <property type="entry name" value="Histone, subunit A"/>
    <property type="match status" value="1"/>
</dbReference>
<dbReference type="SUPFAM" id="SSF47113">
    <property type="entry name" value="Histone-fold"/>
    <property type="match status" value="1"/>
</dbReference>
<dbReference type="PRINTS" id="PR00622">
    <property type="entry name" value="HISTONEH3"/>
</dbReference>
<dbReference type="InterPro" id="IPR009072">
    <property type="entry name" value="Histone-fold"/>
</dbReference>
<sequence>MVRTKQIAPGTKRPPTAVKRQVVPLSRRLDTKRKFHSGDKRESGTIIVKKRAKPGVKALREIRHLQRTTEMLIPRLSFQRVVRDIANKICLKRNLDDVRWQSNALLALQEAAEVYLTCMFEDTNLVAIHARRVTIMPKDIHLVRRLRGEHVTMRASC</sequence>